<evidence type="ECO:0000313" key="6">
    <source>
        <dbReference type="EMBL" id="KIL58834.1"/>
    </source>
</evidence>
<dbReference type="Pfam" id="PF07690">
    <property type="entry name" value="MFS_1"/>
    <property type="match status" value="1"/>
</dbReference>
<dbReference type="InterPro" id="IPR051068">
    <property type="entry name" value="MFS_Domain-Containing_Protein"/>
</dbReference>
<dbReference type="GO" id="GO:0022857">
    <property type="term" value="F:transmembrane transporter activity"/>
    <property type="evidence" value="ECO:0007669"/>
    <property type="project" value="InterPro"/>
</dbReference>
<dbReference type="SUPFAM" id="SSF103473">
    <property type="entry name" value="MFS general substrate transporter"/>
    <property type="match status" value="1"/>
</dbReference>
<feature type="transmembrane region" description="Helical" evidence="5">
    <location>
        <begin position="260"/>
        <end position="280"/>
    </location>
</feature>
<sequence length="451" mass="49130">MAVPSIQTEATIPDPDFTLPIRASLATVLVANLLLQISFFIIVPSSNEYAQHLGGNSTFAGLTIGIPTLVAGLSLIPLMRYDGGGYKLPLRLSCIACILGHILYSLAYVTNFLYLILIGRIVNGVSFTMWMYCKRYCSDPRIVGIRRRTTLAGFLVMGQALGTSAGPFFGGLLFKIVGFNNSIFNGFTSPAWIMAVVWVIFGICTEIWYEDVPNDQGYLPTSTAPSSTEKKGTSQVDVRQQDALPLSTNTSFFHLSFSQIGVMVCMCWFAFLTFFVLGAWESNIPVFGAATPALRWSPFAAGNFIALGGITAFPFLIANIFLARRIDDRRILAFGSAMGLSALFVFLALIKTGKIDYASIFFCWWAVALGFNVASTLPVSLLSKQLPPSWNNKTSVIIQCSMYTGRATGAIWGGSGVLVGMTVYTGVEIAFTVIGIVLYIVLWHELKTKRG</sequence>
<feature type="transmembrane region" description="Helical" evidence="5">
    <location>
        <begin position="429"/>
        <end position="446"/>
    </location>
</feature>
<feature type="transmembrane region" description="Helical" evidence="5">
    <location>
        <begin position="357"/>
        <end position="382"/>
    </location>
</feature>
<dbReference type="Gene3D" id="1.20.1250.20">
    <property type="entry name" value="MFS general substrate transporter like domains"/>
    <property type="match status" value="1"/>
</dbReference>
<dbReference type="AlphaFoldDB" id="A0A0C2SXG7"/>
<keyword evidence="4 5" id="KW-0472">Membrane</keyword>
<evidence type="ECO:0000313" key="7">
    <source>
        <dbReference type="Proteomes" id="UP000054549"/>
    </source>
</evidence>
<evidence type="ECO:0000256" key="3">
    <source>
        <dbReference type="ARBA" id="ARBA00022989"/>
    </source>
</evidence>
<dbReference type="EMBL" id="KN818328">
    <property type="protein sequence ID" value="KIL58834.1"/>
    <property type="molecule type" value="Genomic_DNA"/>
</dbReference>
<evidence type="ECO:0000256" key="5">
    <source>
        <dbReference type="SAM" id="Phobius"/>
    </source>
</evidence>
<evidence type="ECO:0008006" key="8">
    <source>
        <dbReference type="Google" id="ProtNLM"/>
    </source>
</evidence>
<feature type="transmembrane region" description="Helical" evidence="5">
    <location>
        <begin position="25"/>
        <end position="45"/>
    </location>
</feature>
<dbReference type="HOGENOM" id="CLU_042172_0_0_1"/>
<gene>
    <name evidence="6" type="ORF">M378DRAFT_170107</name>
</gene>
<dbReference type="PANTHER" id="PTHR23510:SF64">
    <property type="entry name" value="INNER MEMBRANE TRANSPORT PROTEIN YAJR"/>
    <property type="match status" value="1"/>
</dbReference>
<feature type="transmembrane region" description="Helical" evidence="5">
    <location>
        <begin position="154"/>
        <end position="177"/>
    </location>
</feature>
<evidence type="ECO:0000256" key="4">
    <source>
        <dbReference type="ARBA" id="ARBA00023136"/>
    </source>
</evidence>
<keyword evidence="2 5" id="KW-0812">Transmembrane</keyword>
<dbReference type="InterPro" id="IPR011701">
    <property type="entry name" value="MFS"/>
</dbReference>
<keyword evidence="3 5" id="KW-1133">Transmembrane helix</keyword>
<proteinExistence type="predicted"/>
<evidence type="ECO:0000256" key="1">
    <source>
        <dbReference type="ARBA" id="ARBA00004141"/>
    </source>
</evidence>
<dbReference type="InterPro" id="IPR036259">
    <property type="entry name" value="MFS_trans_sf"/>
</dbReference>
<feature type="transmembrane region" description="Helical" evidence="5">
    <location>
        <begin position="57"/>
        <end position="76"/>
    </location>
</feature>
<dbReference type="OrthoDB" id="2015447at2759"/>
<comment type="subcellular location">
    <subcellularLocation>
        <location evidence="1">Membrane</location>
        <topology evidence="1">Multi-pass membrane protein</topology>
    </subcellularLocation>
</comment>
<evidence type="ECO:0000256" key="2">
    <source>
        <dbReference type="ARBA" id="ARBA00022692"/>
    </source>
</evidence>
<feature type="transmembrane region" description="Helical" evidence="5">
    <location>
        <begin position="331"/>
        <end position="351"/>
    </location>
</feature>
<dbReference type="PANTHER" id="PTHR23510">
    <property type="entry name" value="INNER MEMBRANE TRANSPORT PROTEIN YAJR"/>
    <property type="match status" value="1"/>
</dbReference>
<name>A0A0C2SXG7_AMAMK</name>
<feature type="transmembrane region" description="Helical" evidence="5">
    <location>
        <begin position="189"/>
        <end position="209"/>
    </location>
</feature>
<keyword evidence="7" id="KW-1185">Reference proteome</keyword>
<dbReference type="GO" id="GO:0016020">
    <property type="term" value="C:membrane"/>
    <property type="evidence" value="ECO:0007669"/>
    <property type="project" value="UniProtKB-SubCell"/>
</dbReference>
<accession>A0A0C2SXG7</accession>
<feature type="transmembrane region" description="Helical" evidence="5">
    <location>
        <begin position="300"/>
        <end position="322"/>
    </location>
</feature>
<dbReference type="InParanoid" id="A0A0C2SXG7"/>
<dbReference type="FunCoup" id="A0A0C2SXG7">
    <property type="interactions" value="72"/>
</dbReference>
<reference evidence="6 7" key="1">
    <citation type="submission" date="2014-04" db="EMBL/GenBank/DDBJ databases">
        <title>Evolutionary Origins and Diversification of the Mycorrhizal Mutualists.</title>
        <authorList>
            <consortium name="DOE Joint Genome Institute"/>
            <consortium name="Mycorrhizal Genomics Consortium"/>
            <person name="Kohler A."/>
            <person name="Kuo A."/>
            <person name="Nagy L.G."/>
            <person name="Floudas D."/>
            <person name="Copeland A."/>
            <person name="Barry K.W."/>
            <person name="Cichocki N."/>
            <person name="Veneault-Fourrey C."/>
            <person name="LaButti K."/>
            <person name="Lindquist E.A."/>
            <person name="Lipzen A."/>
            <person name="Lundell T."/>
            <person name="Morin E."/>
            <person name="Murat C."/>
            <person name="Riley R."/>
            <person name="Ohm R."/>
            <person name="Sun H."/>
            <person name="Tunlid A."/>
            <person name="Henrissat B."/>
            <person name="Grigoriev I.V."/>
            <person name="Hibbett D.S."/>
            <person name="Martin F."/>
        </authorList>
    </citation>
    <scope>NUCLEOTIDE SEQUENCE [LARGE SCALE GENOMIC DNA]</scope>
    <source>
        <strain evidence="6 7">Koide BX008</strain>
    </source>
</reference>
<dbReference type="Proteomes" id="UP000054549">
    <property type="component" value="Unassembled WGS sequence"/>
</dbReference>
<organism evidence="6 7">
    <name type="scientific">Amanita muscaria (strain Koide BX008)</name>
    <dbReference type="NCBI Taxonomy" id="946122"/>
    <lineage>
        <taxon>Eukaryota</taxon>
        <taxon>Fungi</taxon>
        <taxon>Dikarya</taxon>
        <taxon>Basidiomycota</taxon>
        <taxon>Agaricomycotina</taxon>
        <taxon>Agaricomycetes</taxon>
        <taxon>Agaricomycetidae</taxon>
        <taxon>Agaricales</taxon>
        <taxon>Pluteineae</taxon>
        <taxon>Amanitaceae</taxon>
        <taxon>Amanita</taxon>
    </lineage>
</organism>
<protein>
    <recommendedName>
        <fullName evidence="8">MFS general substrate transporter</fullName>
    </recommendedName>
</protein>